<protein>
    <submittedName>
        <fullName evidence="2">Uncharacterized protein</fullName>
    </submittedName>
</protein>
<dbReference type="AlphaFoldDB" id="A0A9Q1KA89"/>
<evidence type="ECO:0000313" key="3">
    <source>
        <dbReference type="Proteomes" id="UP001153076"/>
    </source>
</evidence>
<feature type="region of interest" description="Disordered" evidence="1">
    <location>
        <begin position="12"/>
        <end position="33"/>
    </location>
</feature>
<dbReference type="Proteomes" id="UP001153076">
    <property type="component" value="Unassembled WGS sequence"/>
</dbReference>
<name>A0A9Q1KA89_9CARY</name>
<dbReference type="PANTHER" id="PTHR31972">
    <property type="entry name" value="EXPRESSED PROTEIN"/>
    <property type="match status" value="1"/>
</dbReference>
<dbReference type="InterPro" id="IPR008586">
    <property type="entry name" value="DUF868_pln"/>
</dbReference>
<feature type="compositionally biased region" description="Low complexity" evidence="1">
    <location>
        <begin position="15"/>
        <end position="26"/>
    </location>
</feature>
<evidence type="ECO:0000256" key="1">
    <source>
        <dbReference type="SAM" id="MobiDB-lite"/>
    </source>
</evidence>
<feature type="region of interest" description="Disordered" evidence="1">
    <location>
        <begin position="279"/>
        <end position="302"/>
    </location>
</feature>
<dbReference type="OrthoDB" id="731074at2759"/>
<gene>
    <name evidence="2" type="ORF">Cgig2_017931</name>
</gene>
<dbReference type="PANTHER" id="PTHR31972:SF2">
    <property type="entry name" value="DUF868 FAMILY PROTEIN (DUF868)"/>
    <property type="match status" value="1"/>
</dbReference>
<comment type="caution">
    <text evidence="2">The sequence shown here is derived from an EMBL/GenBank/DDBJ whole genome shotgun (WGS) entry which is preliminary data.</text>
</comment>
<proteinExistence type="predicted"/>
<sequence length="327" mass="37080">MTIACRLDKAIDMPSSSSSSPLKSASMRNSEEDDLLNDLTTESSVTCIYQTMVAGKLRNIAVTWSKVSTYHSLSITIENHSDDDHQTCQIEFQSTQFWSRKGLKSLQVDDRRVDIFWDLKAVKFSTNPEPCSGYYIAVVFDKQMVLLLGDAKTEAYRRTMSKPTPVTPLLLHKEEILIGNNCFHTRMLHDDGPKEHDVVIENLMLKPDEPELRISIDGRMLVRVMNLKWRFRGNETALVNNVPVQIFWDVHDWLFGNPDGSGSSHALFIFKPGSLKDALKNDHRDRRKGNHEGGNDAQSPESSGSMIDDYIARLQFPHVFTVDATFS</sequence>
<dbReference type="EMBL" id="JAKOGI010000212">
    <property type="protein sequence ID" value="KAJ8439658.1"/>
    <property type="molecule type" value="Genomic_DNA"/>
</dbReference>
<reference evidence="2" key="1">
    <citation type="submission" date="2022-04" db="EMBL/GenBank/DDBJ databases">
        <title>Carnegiea gigantea Genome sequencing and assembly v2.</title>
        <authorList>
            <person name="Copetti D."/>
            <person name="Sanderson M.J."/>
            <person name="Burquez A."/>
            <person name="Wojciechowski M.F."/>
        </authorList>
    </citation>
    <scope>NUCLEOTIDE SEQUENCE</scope>
    <source>
        <strain evidence="2">SGP5-SGP5p</strain>
        <tissue evidence="2">Aerial part</tissue>
    </source>
</reference>
<keyword evidence="3" id="KW-1185">Reference proteome</keyword>
<feature type="compositionally biased region" description="Basic and acidic residues" evidence="1">
    <location>
        <begin position="279"/>
        <end position="294"/>
    </location>
</feature>
<dbReference type="Pfam" id="PF05910">
    <property type="entry name" value="DUF868"/>
    <property type="match status" value="1"/>
</dbReference>
<evidence type="ECO:0000313" key="2">
    <source>
        <dbReference type="EMBL" id="KAJ8439658.1"/>
    </source>
</evidence>
<accession>A0A9Q1KA89</accession>
<organism evidence="2 3">
    <name type="scientific">Carnegiea gigantea</name>
    <dbReference type="NCBI Taxonomy" id="171969"/>
    <lineage>
        <taxon>Eukaryota</taxon>
        <taxon>Viridiplantae</taxon>
        <taxon>Streptophyta</taxon>
        <taxon>Embryophyta</taxon>
        <taxon>Tracheophyta</taxon>
        <taxon>Spermatophyta</taxon>
        <taxon>Magnoliopsida</taxon>
        <taxon>eudicotyledons</taxon>
        <taxon>Gunneridae</taxon>
        <taxon>Pentapetalae</taxon>
        <taxon>Caryophyllales</taxon>
        <taxon>Cactineae</taxon>
        <taxon>Cactaceae</taxon>
        <taxon>Cactoideae</taxon>
        <taxon>Echinocereeae</taxon>
        <taxon>Carnegiea</taxon>
    </lineage>
</organism>